<evidence type="ECO:0000259" key="3">
    <source>
        <dbReference type="Pfam" id="PF19305"/>
    </source>
</evidence>
<dbReference type="Pfam" id="PF19305">
    <property type="entry name" value="MmgE_PrpD_C"/>
    <property type="match status" value="1"/>
</dbReference>
<evidence type="ECO:0000259" key="2">
    <source>
        <dbReference type="Pfam" id="PF03972"/>
    </source>
</evidence>
<dbReference type="InterPro" id="IPR042183">
    <property type="entry name" value="MmgE/PrpD_sf_1"/>
</dbReference>
<name>A0ABW5DSS0_9PROT</name>
<feature type="domain" description="MmgE/PrpD C-terminal" evidence="3">
    <location>
        <begin position="265"/>
        <end position="424"/>
    </location>
</feature>
<dbReference type="InterPro" id="IPR045336">
    <property type="entry name" value="MmgE_PrpD_N"/>
</dbReference>
<evidence type="ECO:0000313" key="5">
    <source>
        <dbReference type="Proteomes" id="UP001597295"/>
    </source>
</evidence>
<dbReference type="Gene3D" id="1.10.4100.10">
    <property type="entry name" value="2-methylcitrate dehydratase PrpD"/>
    <property type="match status" value="1"/>
</dbReference>
<dbReference type="Gene3D" id="3.30.1330.120">
    <property type="entry name" value="2-methylcitrate dehydratase PrpD"/>
    <property type="match status" value="1"/>
</dbReference>
<dbReference type="RefSeq" id="WP_379875858.1">
    <property type="nucleotide sequence ID" value="NZ_JBHUIP010000006.1"/>
</dbReference>
<evidence type="ECO:0000256" key="1">
    <source>
        <dbReference type="ARBA" id="ARBA00006174"/>
    </source>
</evidence>
<sequence>MTAPVPYLYVAQMAAYIEAAQGWPAPVAAREAALKCILDLLSAILVGVDDLGPVAIRKTVPIIFGGGNSPIWFTGETASLIGAAWANSSAAAALDLDDGNRFARGHPGAAIIPAVFAVAQDVGASLDEILAAIMIGYEVGVAVGAARTTYGNSGTWTPYGVVAAAAALRRTPRAIVEHALAIAGESAPNQAFASAPSPRIPAPEGAAVKEGIPWSVVTGLTALHLAEAGHTGPRNILDSRRHYEFPEDLALGADPHICKTYFKPYACCRHIHAPLAALLDLMEKHGIDGKAIDGMKVDIHAAGLRISNRASPQNLTDVQYSIPYCLALVALHGPEVLVPATLDTLKLDGVRELAEKVQLSLDAELDAIYPQDIRARVTLTCGGIQYVSDPTPPKGEPLMSWEELSEKLTMATRIVVNSDQQNQLLKAMDEARSGDLSSLISCLNQKLITP</sequence>
<keyword evidence="5" id="KW-1185">Reference proteome</keyword>
<reference evidence="5" key="1">
    <citation type="journal article" date="2019" name="Int. J. Syst. Evol. Microbiol.">
        <title>The Global Catalogue of Microorganisms (GCM) 10K type strain sequencing project: providing services to taxonomists for standard genome sequencing and annotation.</title>
        <authorList>
            <consortium name="The Broad Institute Genomics Platform"/>
            <consortium name="The Broad Institute Genome Sequencing Center for Infectious Disease"/>
            <person name="Wu L."/>
            <person name="Ma J."/>
        </authorList>
    </citation>
    <scope>NUCLEOTIDE SEQUENCE [LARGE SCALE GENOMIC DNA]</scope>
    <source>
        <strain evidence="5">CGMCC 1.19062</strain>
    </source>
</reference>
<dbReference type="InterPro" id="IPR042188">
    <property type="entry name" value="MmgE/PrpD_sf_2"/>
</dbReference>
<dbReference type="InterPro" id="IPR005656">
    <property type="entry name" value="MmgE_PrpD"/>
</dbReference>
<comment type="similarity">
    <text evidence="1">Belongs to the PrpD family.</text>
</comment>
<dbReference type="EMBL" id="JBHUIP010000006">
    <property type="protein sequence ID" value="MFD2262889.1"/>
    <property type="molecule type" value="Genomic_DNA"/>
</dbReference>
<evidence type="ECO:0000313" key="4">
    <source>
        <dbReference type="EMBL" id="MFD2262889.1"/>
    </source>
</evidence>
<dbReference type="InterPro" id="IPR036148">
    <property type="entry name" value="MmgE/PrpD_sf"/>
</dbReference>
<protein>
    <submittedName>
        <fullName evidence="4">MmgE/PrpD family protein</fullName>
    </submittedName>
</protein>
<dbReference type="PANTHER" id="PTHR16943:SF8">
    <property type="entry name" value="2-METHYLCITRATE DEHYDRATASE"/>
    <property type="match status" value="1"/>
</dbReference>
<dbReference type="PANTHER" id="PTHR16943">
    <property type="entry name" value="2-METHYLCITRATE DEHYDRATASE-RELATED"/>
    <property type="match status" value="1"/>
</dbReference>
<feature type="domain" description="MmgE/PrpD N-terminal" evidence="2">
    <location>
        <begin position="12"/>
        <end position="240"/>
    </location>
</feature>
<dbReference type="InterPro" id="IPR045337">
    <property type="entry name" value="MmgE_PrpD_C"/>
</dbReference>
<dbReference type="Pfam" id="PF03972">
    <property type="entry name" value="MmgE_PrpD_N"/>
    <property type="match status" value="1"/>
</dbReference>
<accession>A0ABW5DSS0</accession>
<dbReference type="Proteomes" id="UP001597295">
    <property type="component" value="Unassembled WGS sequence"/>
</dbReference>
<proteinExistence type="inferred from homology"/>
<organism evidence="4 5">
    <name type="scientific">Lacibacterium aquatile</name>
    <dbReference type="NCBI Taxonomy" id="1168082"/>
    <lineage>
        <taxon>Bacteria</taxon>
        <taxon>Pseudomonadati</taxon>
        <taxon>Pseudomonadota</taxon>
        <taxon>Alphaproteobacteria</taxon>
        <taxon>Rhodospirillales</taxon>
        <taxon>Rhodospirillaceae</taxon>
    </lineage>
</organism>
<comment type="caution">
    <text evidence="4">The sequence shown here is derived from an EMBL/GenBank/DDBJ whole genome shotgun (WGS) entry which is preliminary data.</text>
</comment>
<dbReference type="SUPFAM" id="SSF103378">
    <property type="entry name" value="2-methylcitrate dehydratase PrpD"/>
    <property type="match status" value="1"/>
</dbReference>
<gene>
    <name evidence="4" type="ORF">ACFSM5_08320</name>
</gene>